<evidence type="ECO:0000313" key="2">
    <source>
        <dbReference type="EMBL" id="MFC7357587.1"/>
    </source>
</evidence>
<keyword evidence="1" id="KW-0732">Signal</keyword>
<evidence type="ECO:0000256" key="1">
    <source>
        <dbReference type="SAM" id="SignalP"/>
    </source>
</evidence>
<proteinExistence type="predicted"/>
<dbReference type="RefSeq" id="WP_380217431.1">
    <property type="nucleotide sequence ID" value="NZ_JBHTBN010000003.1"/>
</dbReference>
<comment type="caution">
    <text evidence="2">The sequence shown here is derived from an EMBL/GenBank/DDBJ whole genome shotgun (WGS) entry which is preliminary data.</text>
</comment>
<dbReference type="EMBL" id="JBHTBN010000003">
    <property type="protein sequence ID" value="MFC7357587.1"/>
    <property type="molecule type" value="Genomic_DNA"/>
</dbReference>
<feature type="signal peptide" evidence="1">
    <location>
        <begin position="1"/>
        <end position="18"/>
    </location>
</feature>
<accession>A0ABW2MVN9</accession>
<protein>
    <submittedName>
        <fullName evidence="2">Uncharacterized protein</fullName>
    </submittedName>
</protein>
<gene>
    <name evidence="2" type="ORF">ACFQO1_07805</name>
</gene>
<name>A0ABW2MVN9_9FLAO</name>
<dbReference type="Proteomes" id="UP001596415">
    <property type="component" value="Unassembled WGS sequence"/>
</dbReference>
<evidence type="ECO:0000313" key="3">
    <source>
        <dbReference type="Proteomes" id="UP001596415"/>
    </source>
</evidence>
<keyword evidence="3" id="KW-1185">Reference proteome</keyword>
<organism evidence="2 3">
    <name type="scientific">Jejudonia soesokkakensis</name>
    <dbReference type="NCBI Taxonomy" id="1323432"/>
    <lineage>
        <taxon>Bacteria</taxon>
        <taxon>Pseudomonadati</taxon>
        <taxon>Bacteroidota</taxon>
        <taxon>Flavobacteriia</taxon>
        <taxon>Flavobacteriales</taxon>
        <taxon>Flavobacteriaceae</taxon>
        <taxon>Jejudonia</taxon>
    </lineage>
</organism>
<reference evidence="3" key="1">
    <citation type="journal article" date="2019" name="Int. J. Syst. Evol. Microbiol.">
        <title>The Global Catalogue of Microorganisms (GCM) 10K type strain sequencing project: providing services to taxonomists for standard genome sequencing and annotation.</title>
        <authorList>
            <consortium name="The Broad Institute Genomics Platform"/>
            <consortium name="The Broad Institute Genome Sequencing Center for Infectious Disease"/>
            <person name="Wu L."/>
            <person name="Ma J."/>
        </authorList>
    </citation>
    <scope>NUCLEOTIDE SEQUENCE [LARGE SCALE GENOMIC DNA]</scope>
    <source>
        <strain evidence="3">CGMCC 1.16306</strain>
    </source>
</reference>
<feature type="chain" id="PRO_5047501508" evidence="1">
    <location>
        <begin position="19"/>
        <end position="240"/>
    </location>
</feature>
<sequence>MRIIFLFLMFSMINPVIGQVGVNTISPTKELDVNGELRIRNLPIMNNSLDVLSADLNGNTGKISNIKFLKEVYFDEATNPINYTMYSTGLQIVDNVNLGLTNTVVIPARVKATLIVNYSVPMGLAGSFDKVNGYYGIRFLRNNVEAQAGSRKYSIPDRYLLNSFSNDSYSMVSVSTTFIEVVNNSANNNPLTITYSLNGYIEQRHSNASPVEYRFNMWSSSGNNYNWGKSFISTQMYIHN</sequence>